<feature type="region of interest" description="Disordered" evidence="1">
    <location>
        <begin position="311"/>
        <end position="377"/>
    </location>
</feature>
<organism evidence="4 5">
    <name type="scientific">Aureimonas populi</name>
    <dbReference type="NCBI Taxonomy" id="1701758"/>
    <lineage>
        <taxon>Bacteria</taxon>
        <taxon>Pseudomonadati</taxon>
        <taxon>Pseudomonadota</taxon>
        <taxon>Alphaproteobacteria</taxon>
        <taxon>Hyphomicrobiales</taxon>
        <taxon>Aurantimonadaceae</taxon>
        <taxon>Aureimonas</taxon>
    </lineage>
</organism>
<feature type="domain" description="Transposase IS116/IS110/IS902 C-terminal" evidence="3">
    <location>
        <begin position="267"/>
        <end position="316"/>
    </location>
</feature>
<evidence type="ECO:0000259" key="2">
    <source>
        <dbReference type="Pfam" id="PF01548"/>
    </source>
</evidence>
<reference evidence="5" key="1">
    <citation type="journal article" date="2019" name="Int. J. Syst. Evol. Microbiol.">
        <title>The Global Catalogue of Microorganisms (GCM) 10K type strain sequencing project: providing services to taxonomists for standard genome sequencing and annotation.</title>
        <authorList>
            <consortium name="The Broad Institute Genomics Platform"/>
            <consortium name="The Broad Institute Genome Sequencing Center for Infectious Disease"/>
            <person name="Wu L."/>
            <person name="Ma J."/>
        </authorList>
    </citation>
    <scope>NUCLEOTIDE SEQUENCE [LARGE SCALE GENOMIC DNA]</scope>
    <source>
        <strain evidence="5">ZS-35-S2</strain>
    </source>
</reference>
<dbReference type="PANTHER" id="PTHR33055:SF3">
    <property type="entry name" value="PUTATIVE TRANSPOSASE FOR IS117-RELATED"/>
    <property type="match status" value="1"/>
</dbReference>
<dbReference type="InterPro" id="IPR002525">
    <property type="entry name" value="Transp_IS110-like_N"/>
</dbReference>
<comment type="caution">
    <text evidence="4">The sequence shown here is derived from an EMBL/GenBank/DDBJ whole genome shotgun (WGS) entry which is preliminary data.</text>
</comment>
<dbReference type="EMBL" id="JBHUIJ010000013">
    <property type="protein sequence ID" value="MFD2238172.1"/>
    <property type="molecule type" value="Genomic_DNA"/>
</dbReference>
<evidence type="ECO:0000259" key="3">
    <source>
        <dbReference type="Pfam" id="PF02371"/>
    </source>
</evidence>
<protein>
    <submittedName>
        <fullName evidence="4">IS110 family transposase</fullName>
    </submittedName>
</protein>
<accession>A0ABW5CQ75</accession>
<dbReference type="Proteomes" id="UP001597371">
    <property type="component" value="Unassembled WGS sequence"/>
</dbReference>
<feature type="domain" description="Transposase IS110-like N-terminal" evidence="2">
    <location>
        <begin position="5"/>
        <end position="159"/>
    </location>
</feature>
<evidence type="ECO:0000256" key="1">
    <source>
        <dbReference type="SAM" id="MobiDB-lite"/>
    </source>
</evidence>
<feature type="compositionally biased region" description="Low complexity" evidence="1">
    <location>
        <begin position="361"/>
        <end position="377"/>
    </location>
</feature>
<dbReference type="Pfam" id="PF02371">
    <property type="entry name" value="Transposase_20"/>
    <property type="match status" value="1"/>
</dbReference>
<proteinExistence type="predicted"/>
<feature type="compositionally biased region" description="Low complexity" evidence="1">
    <location>
        <begin position="326"/>
        <end position="340"/>
    </location>
</feature>
<sequence>MRVCVGIDVAKTVHWACAVDEAGQVMLERAADNSPDQIASFIVDMRALGGEPVIGLDVVGSFACFLEASLLAEGFRLVHAPGISVNRAGQGFAGGERKSDPRDARTIAELVRTRDLRPILPDDATVTAIRLKVGRRRDLTGEQTRRLARLRALLASVHPGRERELDVTCKGPLTLLARYVTPAEIRQAGKRRIVVHLVKTPHLRAVERLADQALAAAQAQSLAVTGEAAIAERVRELAAEALESKVKIARIDHDIVALLAAHPDGALVQSLPGMGAVLAAEFIACVGNIARFRSADALAAAAGLAPVIRQSGKKPAGEEPSAGTKPSSASSSRARSAPSAQKTPCPRPSTTENGERENTTRRPSSPSRADESPSSGQ</sequence>
<dbReference type="RefSeq" id="WP_245195675.1">
    <property type="nucleotide sequence ID" value="NZ_JBHUIJ010000013.1"/>
</dbReference>
<dbReference type="InterPro" id="IPR003346">
    <property type="entry name" value="Transposase_20"/>
</dbReference>
<dbReference type="Pfam" id="PF01548">
    <property type="entry name" value="DEDD_Tnp_IS110"/>
    <property type="match status" value="1"/>
</dbReference>
<dbReference type="InterPro" id="IPR047650">
    <property type="entry name" value="Transpos_IS110"/>
</dbReference>
<evidence type="ECO:0000313" key="4">
    <source>
        <dbReference type="EMBL" id="MFD2238172.1"/>
    </source>
</evidence>
<gene>
    <name evidence="4" type="ORF">ACFSKQ_11970</name>
</gene>
<name>A0ABW5CQ75_9HYPH</name>
<dbReference type="PANTHER" id="PTHR33055">
    <property type="entry name" value="TRANSPOSASE FOR INSERTION SEQUENCE ELEMENT IS1111A"/>
    <property type="match status" value="1"/>
</dbReference>
<evidence type="ECO:0000313" key="5">
    <source>
        <dbReference type="Proteomes" id="UP001597371"/>
    </source>
</evidence>
<dbReference type="NCBIfam" id="NF033542">
    <property type="entry name" value="transpos_IS110"/>
    <property type="match status" value="1"/>
</dbReference>
<keyword evidence="5" id="KW-1185">Reference proteome</keyword>